<protein>
    <submittedName>
        <fullName evidence="2">Uncharacterized protein</fullName>
    </submittedName>
</protein>
<evidence type="ECO:0000256" key="1">
    <source>
        <dbReference type="SAM" id="Coils"/>
    </source>
</evidence>
<keyword evidence="3" id="KW-1185">Reference proteome</keyword>
<proteinExistence type="predicted"/>
<organism evidence="2 3">
    <name type="scientific">Lolium multiflorum</name>
    <name type="common">Italian ryegrass</name>
    <name type="synonym">Lolium perenne subsp. multiflorum</name>
    <dbReference type="NCBI Taxonomy" id="4521"/>
    <lineage>
        <taxon>Eukaryota</taxon>
        <taxon>Viridiplantae</taxon>
        <taxon>Streptophyta</taxon>
        <taxon>Embryophyta</taxon>
        <taxon>Tracheophyta</taxon>
        <taxon>Spermatophyta</taxon>
        <taxon>Magnoliopsida</taxon>
        <taxon>Liliopsida</taxon>
        <taxon>Poales</taxon>
        <taxon>Poaceae</taxon>
        <taxon>BOP clade</taxon>
        <taxon>Pooideae</taxon>
        <taxon>Poodae</taxon>
        <taxon>Poeae</taxon>
        <taxon>Poeae Chloroplast Group 2 (Poeae type)</taxon>
        <taxon>Loliodinae</taxon>
        <taxon>Loliinae</taxon>
        <taxon>Lolium</taxon>
    </lineage>
</organism>
<dbReference type="Proteomes" id="UP001231189">
    <property type="component" value="Unassembled WGS sequence"/>
</dbReference>
<feature type="coiled-coil region" evidence="1">
    <location>
        <begin position="61"/>
        <end position="88"/>
    </location>
</feature>
<name>A0AAD8STA0_LOLMU</name>
<reference evidence="2" key="1">
    <citation type="submission" date="2023-07" db="EMBL/GenBank/DDBJ databases">
        <title>A chromosome-level genome assembly of Lolium multiflorum.</title>
        <authorList>
            <person name="Chen Y."/>
            <person name="Copetti D."/>
            <person name="Kolliker R."/>
            <person name="Studer B."/>
        </authorList>
    </citation>
    <scope>NUCLEOTIDE SEQUENCE</scope>
    <source>
        <strain evidence="2">02402/16</strain>
        <tissue evidence="2">Leaf</tissue>
    </source>
</reference>
<dbReference type="AlphaFoldDB" id="A0AAD8STA0"/>
<dbReference type="EMBL" id="JAUUTY010000003">
    <property type="protein sequence ID" value="KAK1663374.1"/>
    <property type="molecule type" value="Genomic_DNA"/>
</dbReference>
<evidence type="ECO:0000313" key="2">
    <source>
        <dbReference type="EMBL" id="KAK1663374.1"/>
    </source>
</evidence>
<comment type="caution">
    <text evidence="2">The sequence shown here is derived from an EMBL/GenBank/DDBJ whole genome shotgun (WGS) entry which is preliminary data.</text>
</comment>
<keyword evidence="1" id="KW-0175">Coiled coil</keyword>
<evidence type="ECO:0000313" key="3">
    <source>
        <dbReference type="Proteomes" id="UP001231189"/>
    </source>
</evidence>
<accession>A0AAD8STA0</accession>
<sequence length="140" mass="16089">MASSGSDLGGEDSEERGVVNLYLNSVLPLKTLTFKEGVLLIEVKDPKTEGTMEEKLLDKMNIEMEKKVEAYEARIKDMEEKYVHTITQVDRFQALMWDMENQKCEYEDCRSCLHQVQRSTNVLLQWEALSLEAQGVGRLL</sequence>
<gene>
    <name evidence="2" type="ORF">QYE76_051533</name>
</gene>